<feature type="transmembrane region" description="Helical" evidence="9">
    <location>
        <begin position="273"/>
        <end position="290"/>
    </location>
</feature>
<feature type="active site" evidence="7">
    <location>
        <position position="360"/>
    </location>
</feature>
<feature type="region of interest" description="Disordered" evidence="8">
    <location>
        <begin position="1"/>
        <end position="72"/>
    </location>
</feature>
<dbReference type="InterPro" id="IPR011992">
    <property type="entry name" value="EF-hand-dom_pair"/>
</dbReference>
<evidence type="ECO:0000256" key="5">
    <source>
        <dbReference type="ARBA" id="ARBA00022989"/>
    </source>
</evidence>
<dbReference type="Pfam" id="PF13499">
    <property type="entry name" value="EF-hand_7"/>
    <property type="match status" value="1"/>
</dbReference>
<dbReference type="PANTHER" id="PTHR45840:SF2">
    <property type="entry name" value="PROTEIN RHOMBOID-RELATED"/>
    <property type="match status" value="1"/>
</dbReference>
<keyword evidence="5 9" id="KW-1133">Transmembrane helix</keyword>
<dbReference type="InterPro" id="IPR018247">
    <property type="entry name" value="EF_Hand_1_Ca_BS"/>
</dbReference>
<dbReference type="PANTHER" id="PTHR45840">
    <property type="entry name" value="RHOMBOID-RELATED PROTEIN"/>
    <property type="match status" value="1"/>
</dbReference>
<feature type="transmembrane region" description="Helical" evidence="9">
    <location>
        <begin position="387"/>
        <end position="412"/>
    </location>
</feature>
<reference evidence="11" key="1">
    <citation type="journal article" date="2013" name="Genetics">
        <title>The draft genome and transcriptome of Panagrellus redivivus are shaped by the harsh demands of a free-living lifestyle.</title>
        <authorList>
            <person name="Srinivasan J."/>
            <person name="Dillman A.R."/>
            <person name="Macchietto M.G."/>
            <person name="Heikkinen L."/>
            <person name="Lakso M."/>
            <person name="Fracchia K.M."/>
            <person name="Antoshechkin I."/>
            <person name="Mortazavi A."/>
            <person name="Wong G."/>
            <person name="Sternberg P.W."/>
        </authorList>
    </citation>
    <scope>NUCLEOTIDE SEQUENCE [LARGE SCALE GENOMIC DNA]</scope>
    <source>
        <strain evidence="11">MT8872</strain>
    </source>
</reference>
<evidence type="ECO:0000256" key="7">
    <source>
        <dbReference type="PIRSR" id="PIRSR037470-50"/>
    </source>
</evidence>
<dbReference type="WBParaSite" id="Pan_g6357.t1">
    <property type="protein sequence ID" value="Pan_g6357.t1"/>
    <property type="gene ID" value="Pan_g6357"/>
</dbReference>
<keyword evidence="6 9" id="KW-0472">Membrane</keyword>
<dbReference type="SUPFAM" id="SSF144091">
    <property type="entry name" value="Rhomboid-like"/>
    <property type="match status" value="1"/>
</dbReference>
<dbReference type="CDD" id="cd00051">
    <property type="entry name" value="EFh"/>
    <property type="match status" value="1"/>
</dbReference>
<dbReference type="InterPro" id="IPR051739">
    <property type="entry name" value="Rhomboid_IM_Serine_Proteases"/>
</dbReference>
<dbReference type="SUPFAM" id="SSF47473">
    <property type="entry name" value="EF-hand"/>
    <property type="match status" value="1"/>
</dbReference>
<keyword evidence="4" id="KW-0106">Calcium</keyword>
<dbReference type="SMART" id="SM00054">
    <property type="entry name" value="EFh"/>
    <property type="match status" value="2"/>
</dbReference>
<dbReference type="Proteomes" id="UP000492821">
    <property type="component" value="Unassembled WGS sequence"/>
</dbReference>
<dbReference type="Gene3D" id="1.20.1540.10">
    <property type="entry name" value="Rhomboid-like"/>
    <property type="match status" value="1"/>
</dbReference>
<feature type="compositionally biased region" description="Basic residues" evidence="8">
    <location>
        <begin position="46"/>
        <end position="66"/>
    </location>
</feature>
<keyword evidence="3 9" id="KW-0812">Transmembrane</keyword>
<accession>A0A7E4W4U4</accession>
<reference evidence="12" key="2">
    <citation type="submission" date="2020-10" db="UniProtKB">
        <authorList>
            <consortium name="WormBaseParasite"/>
        </authorList>
    </citation>
    <scope>IDENTIFICATION</scope>
</reference>
<feature type="transmembrane region" description="Helical" evidence="9">
    <location>
        <begin position="177"/>
        <end position="203"/>
    </location>
</feature>
<feature type="transmembrane region" description="Helical" evidence="9">
    <location>
        <begin position="245"/>
        <end position="266"/>
    </location>
</feature>
<dbReference type="InterPro" id="IPR002048">
    <property type="entry name" value="EF_hand_dom"/>
</dbReference>
<feature type="compositionally biased region" description="Low complexity" evidence="8">
    <location>
        <begin position="18"/>
        <end position="45"/>
    </location>
</feature>
<comment type="subcellular location">
    <subcellularLocation>
        <location evidence="1">Membrane</location>
        <topology evidence="1">Multi-pass membrane protein</topology>
    </subcellularLocation>
</comment>
<dbReference type="InterPro" id="IPR035952">
    <property type="entry name" value="Rhomboid-like_sf"/>
</dbReference>
<feature type="domain" description="EF-hand" evidence="10">
    <location>
        <begin position="78"/>
        <end position="113"/>
    </location>
</feature>
<evidence type="ECO:0000256" key="6">
    <source>
        <dbReference type="ARBA" id="ARBA00023136"/>
    </source>
</evidence>
<evidence type="ECO:0000256" key="8">
    <source>
        <dbReference type="SAM" id="MobiDB-lite"/>
    </source>
</evidence>
<keyword evidence="11" id="KW-1185">Reference proteome</keyword>
<evidence type="ECO:0000256" key="3">
    <source>
        <dbReference type="ARBA" id="ARBA00022692"/>
    </source>
</evidence>
<feature type="active site" description="Nucleophile" evidence="7">
    <location>
        <position position="300"/>
    </location>
</feature>
<feature type="transmembrane region" description="Helical" evidence="9">
    <location>
        <begin position="355"/>
        <end position="375"/>
    </location>
</feature>
<evidence type="ECO:0000313" key="12">
    <source>
        <dbReference type="WBParaSite" id="Pan_g6357.t1"/>
    </source>
</evidence>
<sequence>MQDPAENCVQFQSDEAHQNQNNQPNQNQNIEPIENQNVPAAPAKSNKSKKKHKKAKDNPPKPRKRPSAREIKHCENSAECETWWDFFKSIDKDHDGYIPIQEMKYAVSKNRHFFGISAEQVEKLAVKCDKNHDKMIEFPEFCEMMCLVKKQRFRRATIKYTNAVLPKDRQAKNTSYMVAYTCWPPPIFITAITILEITFYFYYAVGTVEGLSSNGPAPIDNELALSPKSKWQVWRYLTYVLLHNGYLHVIMNLIMQLLLGLSLELVHNGLRIAAIYFAGAFTGALLFFVFDPKTYLVGASAGVYALISAHLADVFLNWSEMRFRWIRVVFFGVWVIADFGWNIYSRYFARNPTKIAVMGHVGGAIAGVLLGVVILRNLQLKIWERIAWWICLVIYVLFIVACVICVACGFSIEVPTKNVTATD</sequence>
<dbReference type="InterPro" id="IPR022764">
    <property type="entry name" value="Peptidase_S54_rhomboid_dom"/>
</dbReference>
<feature type="domain" description="EF-hand" evidence="10">
    <location>
        <begin position="116"/>
        <end position="151"/>
    </location>
</feature>
<organism evidence="11 12">
    <name type="scientific">Panagrellus redivivus</name>
    <name type="common">Microworm</name>
    <dbReference type="NCBI Taxonomy" id="6233"/>
    <lineage>
        <taxon>Eukaryota</taxon>
        <taxon>Metazoa</taxon>
        <taxon>Ecdysozoa</taxon>
        <taxon>Nematoda</taxon>
        <taxon>Chromadorea</taxon>
        <taxon>Rhabditida</taxon>
        <taxon>Tylenchina</taxon>
        <taxon>Panagrolaimomorpha</taxon>
        <taxon>Panagrolaimoidea</taxon>
        <taxon>Panagrolaimidae</taxon>
        <taxon>Panagrellus</taxon>
    </lineage>
</organism>
<feature type="transmembrane region" description="Helical" evidence="9">
    <location>
        <begin position="328"/>
        <end position="349"/>
    </location>
</feature>
<evidence type="ECO:0000259" key="10">
    <source>
        <dbReference type="PROSITE" id="PS50222"/>
    </source>
</evidence>
<dbReference type="GO" id="GO:0004252">
    <property type="term" value="F:serine-type endopeptidase activity"/>
    <property type="evidence" value="ECO:0007669"/>
    <property type="project" value="UniProtKB-UniRule"/>
</dbReference>
<dbReference type="PROSITE" id="PS50222">
    <property type="entry name" value="EF_HAND_2"/>
    <property type="match status" value="2"/>
</dbReference>
<protein>
    <submittedName>
        <fullName evidence="12">Rhomboid protease</fullName>
    </submittedName>
</protein>
<evidence type="ECO:0000313" key="11">
    <source>
        <dbReference type="Proteomes" id="UP000492821"/>
    </source>
</evidence>
<evidence type="ECO:0000256" key="4">
    <source>
        <dbReference type="ARBA" id="ARBA00022837"/>
    </source>
</evidence>
<dbReference type="AlphaFoldDB" id="A0A7E4W4U4"/>
<evidence type="ECO:0000256" key="1">
    <source>
        <dbReference type="ARBA" id="ARBA00004141"/>
    </source>
</evidence>
<feature type="transmembrane region" description="Helical" evidence="9">
    <location>
        <begin position="296"/>
        <end position="316"/>
    </location>
</feature>
<dbReference type="Pfam" id="PF01694">
    <property type="entry name" value="Rhomboid"/>
    <property type="match status" value="1"/>
</dbReference>
<name>A0A7E4W4U4_PANRE</name>
<dbReference type="Gene3D" id="1.10.238.10">
    <property type="entry name" value="EF-hand"/>
    <property type="match status" value="1"/>
</dbReference>
<dbReference type="GO" id="GO:0005509">
    <property type="term" value="F:calcium ion binding"/>
    <property type="evidence" value="ECO:0007669"/>
    <property type="project" value="InterPro"/>
</dbReference>
<proteinExistence type="inferred from homology"/>
<evidence type="ECO:0000256" key="2">
    <source>
        <dbReference type="ARBA" id="ARBA00009045"/>
    </source>
</evidence>
<dbReference type="PROSITE" id="PS00018">
    <property type="entry name" value="EF_HAND_1"/>
    <property type="match status" value="1"/>
</dbReference>
<dbReference type="GO" id="GO:0016020">
    <property type="term" value="C:membrane"/>
    <property type="evidence" value="ECO:0007669"/>
    <property type="project" value="UniProtKB-SubCell"/>
</dbReference>
<comment type="similarity">
    <text evidence="2">Belongs to the peptidase S54 family.</text>
</comment>
<evidence type="ECO:0000256" key="9">
    <source>
        <dbReference type="SAM" id="Phobius"/>
    </source>
</evidence>